<gene>
    <name evidence="2" type="ORF">E2C01_011926</name>
</gene>
<reference evidence="2 3" key="1">
    <citation type="submission" date="2019-05" db="EMBL/GenBank/DDBJ databases">
        <title>Another draft genome of Portunus trituberculatus and its Hox gene families provides insights of decapod evolution.</title>
        <authorList>
            <person name="Jeong J.-H."/>
            <person name="Song I."/>
            <person name="Kim S."/>
            <person name="Choi T."/>
            <person name="Kim D."/>
            <person name="Ryu S."/>
            <person name="Kim W."/>
        </authorList>
    </citation>
    <scope>NUCLEOTIDE SEQUENCE [LARGE SCALE GENOMIC DNA]</scope>
    <source>
        <tissue evidence="2">Muscle</tissue>
    </source>
</reference>
<keyword evidence="3" id="KW-1185">Reference proteome</keyword>
<dbReference type="EMBL" id="VSRR010000731">
    <property type="protein sequence ID" value="MPC19022.1"/>
    <property type="molecule type" value="Genomic_DNA"/>
</dbReference>
<evidence type="ECO:0000256" key="1">
    <source>
        <dbReference type="SAM" id="MobiDB-lite"/>
    </source>
</evidence>
<feature type="compositionally biased region" description="Low complexity" evidence="1">
    <location>
        <begin position="224"/>
        <end position="241"/>
    </location>
</feature>
<organism evidence="2 3">
    <name type="scientific">Portunus trituberculatus</name>
    <name type="common">Swimming crab</name>
    <name type="synonym">Neptunus trituberculatus</name>
    <dbReference type="NCBI Taxonomy" id="210409"/>
    <lineage>
        <taxon>Eukaryota</taxon>
        <taxon>Metazoa</taxon>
        <taxon>Ecdysozoa</taxon>
        <taxon>Arthropoda</taxon>
        <taxon>Crustacea</taxon>
        <taxon>Multicrustacea</taxon>
        <taxon>Malacostraca</taxon>
        <taxon>Eumalacostraca</taxon>
        <taxon>Eucarida</taxon>
        <taxon>Decapoda</taxon>
        <taxon>Pleocyemata</taxon>
        <taxon>Brachyura</taxon>
        <taxon>Eubrachyura</taxon>
        <taxon>Portunoidea</taxon>
        <taxon>Portunidae</taxon>
        <taxon>Portuninae</taxon>
        <taxon>Portunus</taxon>
    </lineage>
</organism>
<feature type="region of interest" description="Disordered" evidence="1">
    <location>
        <begin position="105"/>
        <end position="241"/>
    </location>
</feature>
<accession>A0A5B7DC75</accession>
<protein>
    <submittedName>
        <fullName evidence="2">Uncharacterized protein</fullName>
    </submittedName>
</protein>
<proteinExistence type="predicted"/>
<evidence type="ECO:0000313" key="3">
    <source>
        <dbReference type="Proteomes" id="UP000324222"/>
    </source>
</evidence>
<comment type="caution">
    <text evidence="2">The sequence shown here is derived from an EMBL/GenBank/DDBJ whole genome shotgun (WGS) entry which is preliminary data.</text>
</comment>
<sequence length="241" mass="25876">MLVFRLSADTNAAIVQTSCRQQPTHGGPPSATPQRCVGDAFTFWSPSPSFITKQTCFSSTPGEATFFQVSRNTCEDTNAAFASAATANVTTRPLIASESSQDFGQATLSHAASQRRVSQPGDLRCPGGSTPTTSFPTILLPHAPPRPAHAKDYPRHALPPAPSSPQFTPSDVPFFLPSPHTHTHTHTHQQQPHPSSLTHPRLRHLLRDSGVEARMREGRVAGQVSVSRGRPSSSASPPHEL</sequence>
<evidence type="ECO:0000313" key="2">
    <source>
        <dbReference type="EMBL" id="MPC19022.1"/>
    </source>
</evidence>
<name>A0A5B7DC75_PORTR</name>
<feature type="compositionally biased region" description="Polar residues" evidence="1">
    <location>
        <begin position="105"/>
        <end position="117"/>
    </location>
</feature>
<dbReference type="AlphaFoldDB" id="A0A5B7DC75"/>
<feature type="compositionally biased region" description="Basic and acidic residues" evidence="1">
    <location>
        <begin position="205"/>
        <end position="219"/>
    </location>
</feature>
<dbReference type="Proteomes" id="UP000324222">
    <property type="component" value="Unassembled WGS sequence"/>
</dbReference>
<feature type="compositionally biased region" description="Low complexity" evidence="1">
    <location>
        <begin position="126"/>
        <end position="137"/>
    </location>
</feature>